<dbReference type="InterPro" id="IPR000055">
    <property type="entry name" value="Restrct_endonuc_typeI_TRD"/>
</dbReference>
<evidence type="ECO:0000256" key="2">
    <source>
        <dbReference type="ARBA" id="ARBA00022747"/>
    </source>
</evidence>
<dbReference type="Proteomes" id="UP001275471">
    <property type="component" value="Unassembled WGS sequence"/>
</dbReference>
<comment type="similarity">
    <text evidence="1">Belongs to the type-I restriction system S methylase family.</text>
</comment>
<evidence type="ECO:0000259" key="5">
    <source>
        <dbReference type="Pfam" id="PF01420"/>
    </source>
</evidence>
<name>A0ABU4GV26_9BACT</name>
<evidence type="ECO:0000313" key="7">
    <source>
        <dbReference type="Proteomes" id="UP001275471"/>
    </source>
</evidence>
<evidence type="ECO:0000256" key="3">
    <source>
        <dbReference type="ARBA" id="ARBA00023125"/>
    </source>
</evidence>
<protein>
    <submittedName>
        <fullName evidence="6">Restriction endonuclease subunit S</fullName>
        <ecNumber evidence="6">3.1.21.-</ecNumber>
    </submittedName>
</protein>
<keyword evidence="3" id="KW-0238">DNA-binding</keyword>
<dbReference type="RefSeq" id="WP_318053052.1">
    <property type="nucleotide sequence ID" value="NZ_JAWPFF010000014.1"/>
</dbReference>
<gene>
    <name evidence="6" type="ORF">R7V75_02730</name>
</gene>
<proteinExistence type="inferred from homology"/>
<organism evidence="6 7">
    <name type="scientific">Mesomycoplasma ovipneumoniae</name>
    <dbReference type="NCBI Taxonomy" id="29562"/>
    <lineage>
        <taxon>Bacteria</taxon>
        <taxon>Bacillati</taxon>
        <taxon>Mycoplasmatota</taxon>
        <taxon>Mycoplasmoidales</taxon>
        <taxon>Metamycoplasmataceae</taxon>
        <taxon>Mesomycoplasma</taxon>
    </lineage>
</organism>
<evidence type="ECO:0000256" key="4">
    <source>
        <dbReference type="SAM" id="MobiDB-lite"/>
    </source>
</evidence>
<keyword evidence="6" id="KW-0255">Endonuclease</keyword>
<feature type="domain" description="Type I restriction modification DNA specificity" evidence="5">
    <location>
        <begin position="8"/>
        <end position="171"/>
    </location>
</feature>
<dbReference type="InterPro" id="IPR044946">
    <property type="entry name" value="Restrct_endonuc_typeI_TRD_sf"/>
</dbReference>
<feature type="domain" description="Type I restriction modification DNA specificity" evidence="5">
    <location>
        <begin position="231"/>
        <end position="383"/>
    </location>
</feature>
<dbReference type="GO" id="GO:0016787">
    <property type="term" value="F:hydrolase activity"/>
    <property type="evidence" value="ECO:0007669"/>
    <property type="project" value="UniProtKB-KW"/>
</dbReference>
<dbReference type="SUPFAM" id="SSF116734">
    <property type="entry name" value="DNA methylase specificity domain"/>
    <property type="match status" value="2"/>
</dbReference>
<dbReference type="EMBL" id="JAWPFF010000014">
    <property type="protein sequence ID" value="MDW2908629.1"/>
    <property type="molecule type" value="Genomic_DNA"/>
</dbReference>
<evidence type="ECO:0000256" key="1">
    <source>
        <dbReference type="ARBA" id="ARBA00010923"/>
    </source>
</evidence>
<dbReference type="GO" id="GO:0004519">
    <property type="term" value="F:endonuclease activity"/>
    <property type="evidence" value="ECO:0007669"/>
    <property type="project" value="UniProtKB-KW"/>
</dbReference>
<keyword evidence="7" id="KW-1185">Reference proteome</keyword>
<dbReference type="EC" id="3.1.21.-" evidence="6"/>
<accession>A0ABU4GV26</accession>
<dbReference type="Gene3D" id="3.90.220.20">
    <property type="entry name" value="DNA methylase specificity domains"/>
    <property type="match status" value="2"/>
</dbReference>
<evidence type="ECO:0000313" key="6">
    <source>
        <dbReference type="EMBL" id="MDW2908629.1"/>
    </source>
</evidence>
<reference evidence="6" key="1">
    <citation type="submission" date="2023-10" db="EMBL/GenBank/DDBJ databases">
        <title>Genome sequences of Mycoplasma ovipneumoniae isolated from goats.</title>
        <authorList>
            <person name="Spergser J."/>
        </authorList>
    </citation>
    <scope>NUCLEOTIDE SEQUENCE [LARGE SCALE GENOMIC DNA]</scope>
    <source>
        <strain evidence="6">1N</strain>
    </source>
</reference>
<keyword evidence="6" id="KW-0378">Hydrolase</keyword>
<dbReference type="Pfam" id="PF01420">
    <property type="entry name" value="Methylase_S"/>
    <property type="match status" value="2"/>
</dbReference>
<feature type="region of interest" description="Disordered" evidence="4">
    <location>
        <begin position="194"/>
        <end position="215"/>
    </location>
</feature>
<keyword evidence="6" id="KW-0540">Nuclease</keyword>
<sequence>MEKLQAVQWGEFRIKDIFDVSSSNKVIHANKVKIYDTQIPNTYPYVVRQSKNNGIKGYIQENLKFLNPANTISFAQDTFLSFFQKQKYFTGNNVKVLKYKGKNTIKQKSLMFISIAIQKAIAKLSWGINSSKESILETKFFLPIDHQNQINFDFIEKFIKELESAHLAELEATHLAELEAYLIASGFTQNDFKLQTRDRQTDRQRERERERERERAASQAEIENLYLNIVWKEFRIKDIFEQIKTKNVVTNGPGDLPATTAISINNQLGRYISPKGATILQNVFSATANGNGKVFFQPKPFTILQDSYAFKFKYEINNKKEFYLFFLGSLNKVFQKYSWDNKSTWKRVSEELITLPVDNQNEIDFDFIEKFTFLIMKIILNEIIDHYNKKVKNILICIANLK</sequence>
<keyword evidence="2" id="KW-0680">Restriction system</keyword>
<comment type="caution">
    <text evidence="6">The sequence shown here is derived from an EMBL/GenBank/DDBJ whole genome shotgun (WGS) entry which is preliminary data.</text>
</comment>